<dbReference type="SUPFAM" id="SSF50978">
    <property type="entry name" value="WD40 repeat-like"/>
    <property type="match status" value="1"/>
</dbReference>
<dbReference type="SMART" id="SM01026">
    <property type="entry name" value="Beach"/>
    <property type="match status" value="1"/>
</dbReference>
<dbReference type="PROSITE" id="PS50082">
    <property type="entry name" value="WD_REPEATS_2"/>
    <property type="match status" value="1"/>
</dbReference>
<reference evidence="5" key="1">
    <citation type="submission" date="2022-08" db="EMBL/GenBank/DDBJ databases">
        <title>Novel sulphate-reducing endosymbionts in the free-living metamonad Anaeramoeba.</title>
        <authorList>
            <person name="Jerlstrom-Hultqvist J."/>
            <person name="Cepicka I."/>
            <person name="Gallot-Lavallee L."/>
            <person name="Salas-Leiva D."/>
            <person name="Curtis B.A."/>
            <person name="Zahonova K."/>
            <person name="Pipaliya S."/>
            <person name="Dacks J."/>
            <person name="Roger A.J."/>
        </authorList>
    </citation>
    <scope>NUCLEOTIDE SEQUENCE</scope>
    <source>
        <strain evidence="5">Busselton2</strain>
    </source>
</reference>
<evidence type="ECO:0000313" key="5">
    <source>
        <dbReference type="EMBL" id="KAJ3447455.1"/>
    </source>
</evidence>
<evidence type="ECO:0000313" key="6">
    <source>
        <dbReference type="Proteomes" id="UP001146793"/>
    </source>
</evidence>
<feature type="domain" description="BEACH-type PH" evidence="4">
    <location>
        <begin position="188"/>
        <end position="291"/>
    </location>
</feature>
<dbReference type="Pfam" id="PF02138">
    <property type="entry name" value="Beach"/>
    <property type="match status" value="2"/>
</dbReference>
<evidence type="ECO:0000256" key="1">
    <source>
        <dbReference type="PROSITE-ProRule" id="PRU00221"/>
    </source>
</evidence>
<protein>
    <submittedName>
        <fullName evidence="5">Beige/beach-related</fullName>
    </submittedName>
</protein>
<organism evidence="5 6">
    <name type="scientific">Anaeramoeba flamelloides</name>
    <dbReference type="NCBI Taxonomy" id="1746091"/>
    <lineage>
        <taxon>Eukaryota</taxon>
        <taxon>Metamonada</taxon>
        <taxon>Anaeramoebidae</taxon>
        <taxon>Anaeramoeba</taxon>
    </lineage>
</organism>
<feature type="domain" description="BEACH" evidence="3">
    <location>
        <begin position="322"/>
        <end position="658"/>
    </location>
</feature>
<sequence length="1045" mass="123250">MLINKNNVNKQKIHFLNYKLMKYWKRIYKDFLYNEKSVWFGNPDLILYSMDNTENSLKIKKRLKKKYIYNNKIINKNLPKFIKNNDDYNKNSYQTINNNKRNINDNQNIGININNNNNMNLNTDKRNINDKQNIGININNNLNIAMDMDMDMDRNMGPKNKLNLFECFKKLINPKNNNKIPIYQQIKDIANQYNQPFECFKYKFFQKISGELIFGEKKFHFLQYKIKMNDEDKNTKLIKCQSFKYSNIMNYKRHKYLLENKAIEIYFLTGKSRIFIFKTKQILEEFINILIEYLEPILNLEEKLKIYYHHKKKSIISNMKKKKKINQDHLKKYTKLWKNKKISNFEYLIKLNYLAGRTFNDLSQYPVFPHVIKDYANEKLDFKDPNTFRNFSNPIGCQTDKKRLLCKQKYNELKLSGLEPYHYNSHYSNYVIVIYYLFRIEPFASLIMKFSSNKFDLPDRLFDSIENIYHLGSLKSRSDVKELIPEFFYFPEFLLNINNFSLGKKQNGRMVNNVNLPIWVTSNGNDIDNGEGKENNDISNEENSNHDGGSSNNSMDTKNQNNHNQNNNIFQFIKKQTLALESKYVSEHLNEWIDLIFGYKQKGKEAVKVYNVFEPYTYMKNKDLKKIEDDTLRNGIIQSINSVGHCPKQLFSKPHPKRNSNELFQNLININNENKSNISNKGNEKIEKNEELKILINGKEIYIKPNKLKFNIYKRTGLKIQSIFFDPIKNQINIIKPFQTLLRENCNLRIQWLPNISHLLIYDIETNQILTKSSIPFNDKILCCESPGFNNLIITGGDSSILMVWKFKQYHKTLNSNNDDNDNDNDRGGDNDYDNDNNGSDENNNANDKTYSNFNYKNYKKINNLKVKKMLYGHESPIISIAVSVEYYVIVSASKEQTVIIWDLNTFKFVNLIKIKIGNIKHISISKITGDIFIYSKDKQTHNNYCYLYNVNGLLINEINLGLNNEITCSCFTFNQKNVFQNVLFLGLKSGNILVLNSYDLSIIAHLKGLNDNILTSVTCSKNMLELFSSDFNGIILKWKNYKLF</sequence>
<dbReference type="Gene3D" id="1.10.1540.10">
    <property type="entry name" value="BEACH domain"/>
    <property type="match status" value="2"/>
</dbReference>
<dbReference type="InterPro" id="IPR036322">
    <property type="entry name" value="WD40_repeat_dom_sf"/>
</dbReference>
<evidence type="ECO:0000259" key="4">
    <source>
        <dbReference type="PROSITE" id="PS51783"/>
    </source>
</evidence>
<dbReference type="Gene3D" id="2.130.10.10">
    <property type="entry name" value="YVTN repeat-like/Quinoprotein amine dehydrogenase"/>
    <property type="match status" value="1"/>
</dbReference>
<feature type="compositionally biased region" description="Low complexity" evidence="2">
    <location>
        <begin position="537"/>
        <end position="565"/>
    </location>
</feature>
<feature type="compositionally biased region" description="Low complexity" evidence="2">
    <location>
        <begin position="836"/>
        <end position="849"/>
    </location>
</feature>
<dbReference type="InterPro" id="IPR001680">
    <property type="entry name" value="WD40_rpt"/>
</dbReference>
<dbReference type="EMBL" id="JANTQA010000016">
    <property type="protein sequence ID" value="KAJ3447455.1"/>
    <property type="molecule type" value="Genomic_DNA"/>
</dbReference>
<feature type="repeat" description="WD" evidence="1">
    <location>
        <begin position="871"/>
        <end position="912"/>
    </location>
</feature>
<dbReference type="InterPro" id="IPR023362">
    <property type="entry name" value="PH-BEACH_dom"/>
</dbReference>
<feature type="region of interest" description="Disordered" evidence="2">
    <location>
        <begin position="527"/>
        <end position="565"/>
    </location>
</feature>
<evidence type="ECO:0000256" key="2">
    <source>
        <dbReference type="SAM" id="MobiDB-lite"/>
    </source>
</evidence>
<dbReference type="InterPro" id="IPR036372">
    <property type="entry name" value="BEACH_dom_sf"/>
</dbReference>
<dbReference type="Pfam" id="PF00400">
    <property type="entry name" value="WD40"/>
    <property type="match status" value="1"/>
</dbReference>
<dbReference type="SUPFAM" id="SSF50729">
    <property type="entry name" value="PH domain-like"/>
    <property type="match status" value="1"/>
</dbReference>
<comment type="caution">
    <text evidence="5">The sequence shown here is derived from an EMBL/GenBank/DDBJ whole genome shotgun (WGS) entry which is preliminary data.</text>
</comment>
<dbReference type="PROSITE" id="PS50197">
    <property type="entry name" value="BEACH"/>
    <property type="match status" value="1"/>
</dbReference>
<dbReference type="PROSITE" id="PS51783">
    <property type="entry name" value="PH_BEACH"/>
    <property type="match status" value="1"/>
</dbReference>
<dbReference type="Proteomes" id="UP001146793">
    <property type="component" value="Unassembled WGS sequence"/>
</dbReference>
<name>A0AAV8A1M0_9EUKA</name>
<evidence type="ECO:0000259" key="3">
    <source>
        <dbReference type="PROSITE" id="PS50197"/>
    </source>
</evidence>
<dbReference type="InterPro" id="IPR000409">
    <property type="entry name" value="BEACH_dom"/>
</dbReference>
<dbReference type="InterPro" id="IPR015943">
    <property type="entry name" value="WD40/YVTN_repeat-like_dom_sf"/>
</dbReference>
<dbReference type="CDD" id="cd06071">
    <property type="entry name" value="Beach"/>
    <property type="match status" value="1"/>
</dbReference>
<dbReference type="AlphaFoldDB" id="A0AAV8A1M0"/>
<gene>
    <name evidence="5" type="ORF">M0812_07688</name>
</gene>
<proteinExistence type="predicted"/>
<dbReference type="PROSITE" id="PS50294">
    <property type="entry name" value="WD_REPEATS_REGION"/>
    <property type="match status" value="1"/>
</dbReference>
<dbReference type="PANTHER" id="PTHR13743">
    <property type="entry name" value="BEIGE/BEACH-RELATED"/>
    <property type="match status" value="1"/>
</dbReference>
<dbReference type="PANTHER" id="PTHR13743:SF86">
    <property type="entry name" value="LYSOSOMAL-TRAFFICKING REGULATOR"/>
    <property type="match status" value="1"/>
</dbReference>
<keyword evidence="1" id="KW-0853">WD repeat</keyword>
<dbReference type="SMART" id="SM00320">
    <property type="entry name" value="WD40"/>
    <property type="match status" value="3"/>
</dbReference>
<dbReference type="InterPro" id="IPR050865">
    <property type="entry name" value="BEACH_Domain"/>
</dbReference>
<accession>A0AAV8A1M0</accession>
<feature type="region of interest" description="Disordered" evidence="2">
    <location>
        <begin position="816"/>
        <end position="849"/>
    </location>
</feature>
<dbReference type="SUPFAM" id="SSF81837">
    <property type="entry name" value="BEACH domain"/>
    <property type="match status" value="2"/>
</dbReference>